<dbReference type="Proteomes" id="UP001179952">
    <property type="component" value="Unassembled WGS sequence"/>
</dbReference>
<reference evidence="2" key="1">
    <citation type="journal article" date="2023" name="Nat. Commun.">
        <title>Diploid and tetraploid genomes of Acorus and the evolution of monocots.</title>
        <authorList>
            <person name="Ma L."/>
            <person name="Liu K.W."/>
            <person name="Li Z."/>
            <person name="Hsiao Y.Y."/>
            <person name="Qi Y."/>
            <person name="Fu T."/>
            <person name="Tang G.D."/>
            <person name="Zhang D."/>
            <person name="Sun W.H."/>
            <person name="Liu D.K."/>
            <person name="Li Y."/>
            <person name="Chen G.Z."/>
            <person name="Liu X.D."/>
            <person name="Liao X.Y."/>
            <person name="Jiang Y.T."/>
            <person name="Yu X."/>
            <person name="Hao Y."/>
            <person name="Huang J."/>
            <person name="Zhao X.W."/>
            <person name="Ke S."/>
            <person name="Chen Y.Y."/>
            <person name="Wu W.L."/>
            <person name="Hsu J.L."/>
            <person name="Lin Y.F."/>
            <person name="Huang M.D."/>
            <person name="Li C.Y."/>
            <person name="Huang L."/>
            <person name="Wang Z.W."/>
            <person name="Zhao X."/>
            <person name="Zhong W.Y."/>
            <person name="Peng D.H."/>
            <person name="Ahmad S."/>
            <person name="Lan S."/>
            <person name="Zhang J.S."/>
            <person name="Tsai W.C."/>
            <person name="Van de Peer Y."/>
            <person name="Liu Z.J."/>
        </authorList>
    </citation>
    <scope>NUCLEOTIDE SEQUENCE</scope>
    <source>
        <strain evidence="2">SCP</strain>
    </source>
</reference>
<evidence type="ECO:0008006" key="4">
    <source>
        <dbReference type="Google" id="ProtNLM"/>
    </source>
</evidence>
<feature type="compositionally biased region" description="Polar residues" evidence="1">
    <location>
        <begin position="968"/>
        <end position="978"/>
    </location>
</feature>
<proteinExistence type="predicted"/>
<evidence type="ECO:0000313" key="3">
    <source>
        <dbReference type="Proteomes" id="UP001179952"/>
    </source>
</evidence>
<feature type="compositionally biased region" description="Polar residues" evidence="1">
    <location>
        <begin position="408"/>
        <end position="419"/>
    </location>
</feature>
<evidence type="ECO:0000313" key="2">
    <source>
        <dbReference type="EMBL" id="KAK1274094.1"/>
    </source>
</evidence>
<gene>
    <name evidence="2" type="ORF">QJS04_geneDACA012462</name>
</gene>
<feature type="compositionally biased region" description="Basic and acidic residues" evidence="1">
    <location>
        <begin position="947"/>
        <end position="961"/>
    </location>
</feature>
<dbReference type="PANTHER" id="PTHR48429">
    <property type="entry name" value="AGENET DOMAIN-CONTAINING PROTEIN"/>
    <property type="match status" value="1"/>
</dbReference>
<feature type="compositionally biased region" description="Low complexity" evidence="1">
    <location>
        <begin position="979"/>
        <end position="992"/>
    </location>
</feature>
<organism evidence="2 3">
    <name type="scientific">Acorus gramineus</name>
    <name type="common">Dwarf sweet flag</name>
    <dbReference type="NCBI Taxonomy" id="55184"/>
    <lineage>
        <taxon>Eukaryota</taxon>
        <taxon>Viridiplantae</taxon>
        <taxon>Streptophyta</taxon>
        <taxon>Embryophyta</taxon>
        <taxon>Tracheophyta</taxon>
        <taxon>Spermatophyta</taxon>
        <taxon>Magnoliopsida</taxon>
        <taxon>Liliopsida</taxon>
        <taxon>Acoraceae</taxon>
        <taxon>Acorus</taxon>
    </lineage>
</organism>
<feature type="compositionally biased region" description="Basic and acidic residues" evidence="1">
    <location>
        <begin position="925"/>
        <end position="934"/>
    </location>
</feature>
<feature type="region of interest" description="Disordered" evidence="1">
    <location>
        <begin position="913"/>
        <end position="1072"/>
    </location>
</feature>
<evidence type="ECO:0000256" key="1">
    <source>
        <dbReference type="SAM" id="MobiDB-lite"/>
    </source>
</evidence>
<accession>A0AAV9BBJ5</accession>
<dbReference type="InterPro" id="IPR055274">
    <property type="entry name" value="SWO1"/>
</dbReference>
<protein>
    <recommendedName>
        <fullName evidence="4">G2484-1 protein</fullName>
    </recommendedName>
</protein>
<name>A0AAV9BBJ5_ACOGR</name>
<sequence length="1129" mass="120979">MDYDDNEFQSQNFQLVGEDSSRFPPVFHPCPFPKYDLDEHLHDHLRFDSLVESDIFLGIQGQVENHWIGDFSTGSSVIEFGSSAAESCSISRHDNVWSEATSSESVEMLLKSVEQAERIEEQPPIEEARDIKIEGVSRYAYHEDSVKSSCAPLIEASTLPDLNSSFSAATLFRQPFTDLQQVQLRAQIIVYGSLIQGVPPDEACMISAFGGIRITEQTSRSSPIHSKSHVSPACRAGTKISPLTTLNPAVSLQSPLWNITTPLHDGLHSSMPRGPLQDSYRAISAFPSYQSPQVRPYVGSGGPWPSQSPASGTWAIPQTSAVDAGGQFAALPILETVQGTPVHDSSIPFASSNMQVISPNVYPSGASVSFSSVSAAHSEAKVVSVTAGKHLPGESKSRKRKKSMASSVTQISSASQTQAEPPPAIGVTVHLPSSSHLLTANQSDKPICGLAATSSPVISSANCQVIGRGDAQGVGLSDDTCSKLEQAKQNAVDAAALAASAVRHSQDVWNKLANHNKSNSVPELEAKLVSAAAAIGAAASVAKAAAAAAKVACDAALQAKMMADEALGVIKVGHTTQNVEASVSDGGRNLGRVSPASILKGKEKMNGSNSVLITALETSRKRVEETSAATKRAENLAAVMRAAELAADAVSQAGAVVAMGDPVPLSSSDLVEAGVDGYWKLPKLTGDSIVKTNGIWYSARVLNLKDGMVYVCYAEHGTDEGSGQLKEWIPLRDDKAPRVRIARPVHALKYEGTRKRKKTDVWNVGDQVDVWTGFGYFAFCAVGDDLSTVREWDLRASLIWKDGEWMEWSRGDTPTAKHHKLDRPEHGFAFQSETGEKVFSKHSVIEGLKKPEEVKPLPLSEKDRLFSLGKDVKGDNNSDALRMKRTGLQKAGSGVIFGIPKPGKKRKFMDVSKHYNSNGASKVTEVSDRNKTEHMMSQATRGWKPPPKPDPKRKQAGDAKSKMMKPGKSQSIQNTADKGSSSVSETETGSVSDSLGTAGEKETSSLQSTVKEASSSRRKPVLAGGLPLGPKAKIGTGAENAGKGVVKDPDSTENRPNSALEPIEPRRSNRRIQPTPKFLEGLQSSLIITKIPSISHDRTTKSLRRSTASSRSKTFCTQFSVYACACWVV</sequence>
<dbReference type="PANTHER" id="PTHR48429:SF1">
    <property type="entry name" value="AGENET DOMAIN-CONTAINING PROTEIN"/>
    <property type="match status" value="1"/>
</dbReference>
<feature type="compositionally biased region" description="Polar residues" evidence="1">
    <location>
        <begin position="1004"/>
        <end position="1013"/>
    </location>
</feature>
<feature type="region of interest" description="Disordered" evidence="1">
    <location>
        <begin position="386"/>
        <end position="428"/>
    </location>
</feature>
<keyword evidence="3" id="KW-1185">Reference proteome</keyword>
<dbReference type="AlphaFoldDB" id="A0AAV9BBJ5"/>
<comment type="caution">
    <text evidence="2">The sequence shown here is derived from an EMBL/GenBank/DDBJ whole genome shotgun (WGS) entry which is preliminary data.</text>
</comment>
<reference evidence="2" key="2">
    <citation type="submission" date="2023-06" db="EMBL/GenBank/DDBJ databases">
        <authorList>
            <person name="Ma L."/>
            <person name="Liu K.-W."/>
            <person name="Li Z."/>
            <person name="Hsiao Y.-Y."/>
            <person name="Qi Y."/>
            <person name="Fu T."/>
            <person name="Tang G."/>
            <person name="Zhang D."/>
            <person name="Sun W.-H."/>
            <person name="Liu D.-K."/>
            <person name="Li Y."/>
            <person name="Chen G.-Z."/>
            <person name="Liu X.-D."/>
            <person name="Liao X.-Y."/>
            <person name="Jiang Y.-T."/>
            <person name="Yu X."/>
            <person name="Hao Y."/>
            <person name="Huang J."/>
            <person name="Zhao X.-W."/>
            <person name="Ke S."/>
            <person name="Chen Y.-Y."/>
            <person name="Wu W.-L."/>
            <person name="Hsu J.-L."/>
            <person name="Lin Y.-F."/>
            <person name="Huang M.-D."/>
            <person name="Li C.-Y."/>
            <person name="Huang L."/>
            <person name="Wang Z.-W."/>
            <person name="Zhao X."/>
            <person name="Zhong W.-Y."/>
            <person name="Peng D.-H."/>
            <person name="Ahmad S."/>
            <person name="Lan S."/>
            <person name="Zhang J.-S."/>
            <person name="Tsai W.-C."/>
            <person name="Van De Peer Y."/>
            <person name="Liu Z.-J."/>
        </authorList>
    </citation>
    <scope>NUCLEOTIDE SEQUENCE</scope>
    <source>
        <strain evidence="2">SCP</strain>
        <tissue evidence="2">Leaves</tissue>
    </source>
</reference>
<dbReference type="EMBL" id="JAUJYN010000004">
    <property type="protein sequence ID" value="KAK1274094.1"/>
    <property type="molecule type" value="Genomic_DNA"/>
</dbReference>